<organism evidence="1">
    <name type="scientific">marine metagenome</name>
    <dbReference type="NCBI Taxonomy" id="408172"/>
    <lineage>
        <taxon>unclassified sequences</taxon>
        <taxon>metagenomes</taxon>
        <taxon>ecological metagenomes</taxon>
    </lineage>
</organism>
<gene>
    <name evidence="1" type="ORF">METZ01_LOCUS501967</name>
</gene>
<reference evidence="1" key="1">
    <citation type="submission" date="2018-05" db="EMBL/GenBank/DDBJ databases">
        <authorList>
            <person name="Lanie J.A."/>
            <person name="Ng W.-L."/>
            <person name="Kazmierczak K.M."/>
            <person name="Andrzejewski T.M."/>
            <person name="Davidsen T.M."/>
            <person name="Wayne K.J."/>
            <person name="Tettelin H."/>
            <person name="Glass J.I."/>
            <person name="Rusch D."/>
            <person name="Podicherti R."/>
            <person name="Tsui H.-C.T."/>
            <person name="Winkler M.E."/>
        </authorList>
    </citation>
    <scope>NUCLEOTIDE SEQUENCE</scope>
</reference>
<proteinExistence type="predicted"/>
<evidence type="ECO:0000313" key="1">
    <source>
        <dbReference type="EMBL" id="SVE49113.1"/>
    </source>
</evidence>
<feature type="non-terminal residue" evidence="1">
    <location>
        <position position="1"/>
    </location>
</feature>
<name>A0A383DXY9_9ZZZZ</name>
<accession>A0A383DXY9</accession>
<dbReference type="EMBL" id="UINC01220970">
    <property type="protein sequence ID" value="SVE49113.1"/>
    <property type="molecule type" value="Genomic_DNA"/>
</dbReference>
<sequence>DDFRLRVLIGSFSSASTSVSSISVAFHWFGFGIGMSDLFYKLTSSGNNYDLTGHTMDLAYTFGESLRYTVGLGMIGEGKGIIISESQKYQTSKVSGSTLFGLLGWNFGSIEALVGYQDFDFKYENFNNSNGTEISEPFQITGGLLTFGLGVSF</sequence>
<dbReference type="AlphaFoldDB" id="A0A383DXY9"/>
<protein>
    <recommendedName>
        <fullName evidence="2">Outer membrane protein beta-barrel domain-containing protein</fullName>
    </recommendedName>
</protein>
<evidence type="ECO:0008006" key="2">
    <source>
        <dbReference type="Google" id="ProtNLM"/>
    </source>
</evidence>